<dbReference type="CDD" id="cd08249">
    <property type="entry name" value="enoyl_reductase_like"/>
    <property type="match status" value="1"/>
</dbReference>
<dbReference type="InterPro" id="IPR020843">
    <property type="entry name" value="ER"/>
</dbReference>
<dbReference type="EMBL" id="JABEXW010001058">
    <property type="protein sequence ID" value="KAF4948225.1"/>
    <property type="molecule type" value="Genomic_DNA"/>
</dbReference>
<organism evidence="4 5">
    <name type="scientific">Fusarium sarcochroum</name>
    <dbReference type="NCBI Taxonomy" id="1208366"/>
    <lineage>
        <taxon>Eukaryota</taxon>
        <taxon>Fungi</taxon>
        <taxon>Dikarya</taxon>
        <taxon>Ascomycota</taxon>
        <taxon>Pezizomycotina</taxon>
        <taxon>Sordariomycetes</taxon>
        <taxon>Hypocreomycetidae</taxon>
        <taxon>Hypocreales</taxon>
        <taxon>Nectriaceae</taxon>
        <taxon>Fusarium</taxon>
        <taxon>Fusarium lateritium species complex</taxon>
    </lineage>
</organism>
<reference evidence="4" key="2">
    <citation type="submission" date="2020-05" db="EMBL/GenBank/DDBJ databases">
        <authorList>
            <person name="Kim H.-S."/>
            <person name="Proctor R.H."/>
            <person name="Brown D.W."/>
        </authorList>
    </citation>
    <scope>NUCLEOTIDE SEQUENCE</scope>
    <source>
        <strain evidence="4">NRRL 20472</strain>
    </source>
</reference>
<evidence type="ECO:0000256" key="2">
    <source>
        <dbReference type="ARBA" id="ARBA00023002"/>
    </source>
</evidence>
<dbReference type="Pfam" id="PF08240">
    <property type="entry name" value="ADH_N"/>
    <property type="match status" value="1"/>
</dbReference>
<dbReference type="AlphaFoldDB" id="A0A8H4SZ05"/>
<dbReference type="Gene3D" id="3.90.180.10">
    <property type="entry name" value="Medium-chain alcohol dehydrogenases, catalytic domain"/>
    <property type="match status" value="1"/>
</dbReference>
<proteinExistence type="inferred from homology"/>
<name>A0A8H4SZ05_9HYPO</name>
<evidence type="ECO:0000313" key="5">
    <source>
        <dbReference type="Proteomes" id="UP000622797"/>
    </source>
</evidence>
<evidence type="ECO:0000256" key="1">
    <source>
        <dbReference type="ARBA" id="ARBA00008072"/>
    </source>
</evidence>
<dbReference type="Proteomes" id="UP000622797">
    <property type="component" value="Unassembled WGS sequence"/>
</dbReference>
<dbReference type="InterPro" id="IPR013154">
    <property type="entry name" value="ADH-like_N"/>
</dbReference>
<keyword evidence="5" id="KW-1185">Reference proteome</keyword>
<protein>
    <recommendedName>
        <fullName evidence="3">Enoyl reductase (ER) domain-containing protein</fullName>
    </recommendedName>
</protein>
<reference evidence="4" key="1">
    <citation type="journal article" date="2020" name="BMC Genomics">
        <title>Correction to: Identification and distribution of gene clusters required for synthesis of sphingolipid metabolism inhibitors in diverse species of the filamentous fungus Fusarium.</title>
        <authorList>
            <person name="Kim H.S."/>
            <person name="Lohmar J.M."/>
            <person name="Busman M."/>
            <person name="Brown D.W."/>
            <person name="Naumann T.A."/>
            <person name="Divon H.H."/>
            <person name="Lysoe E."/>
            <person name="Uhlig S."/>
            <person name="Proctor R.H."/>
        </authorList>
    </citation>
    <scope>NUCLEOTIDE SEQUENCE</scope>
    <source>
        <strain evidence="4">NRRL 20472</strain>
    </source>
</reference>
<dbReference type="SUPFAM" id="SSF50129">
    <property type="entry name" value="GroES-like"/>
    <property type="match status" value="1"/>
</dbReference>
<dbReference type="GO" id="GO:0016651">
    <property type="term" value="F:oxidoreductase activity, acting on NAD(P)H"/>
    <property type="evidence" value="ECO:0007669"/>
    <property type="project" value="InterPro"/>
</dbReference>
<keyword evidence="2" id="KW-0560">Oxidoreductase</keyword>
<gene>
    <name evidence="4" type="ORF">FSARC_13791</name>
</gene>
<evidence type="ECO:0000259" key="3">
    <source>
        <dbReference type="SMART" id="SM00829"/>
    </source>
</evidence>
<dbReference type="InterPro" id="IPR036291">
    <property type="entry name" value="NAD(P)-bd_dom_sf"/>
</dbReference>
<dbReference type="InterPro" id="IPR047122">
    <property type="entry name" value="Trans-enoyl_RdTase-like"/>
</dbReference>
<feature type="domain" description="Enoyl reductase (ER)" evidence="3">
    <location>
        <begin position="12"/>
        <end position="335"/>
    </location>
</feature>
<accession>A0A8H4SZ05</accession>
<evidence type="ECO:0000313" key="4">
    <source>
        <dbReference type="EMBL" id="KAF4948225.1"/>
    </source>
</evidence>
<dbReference type="SMART" id="SM00829">
    <property type="entry name" value="PKS_ER"/>
    <property type="match status" value="1"/>
</dbReference>
<dbReference type="SUPFAM" id="SSF51735">
    <property type="entry name" value="NAD(P)-binding Rossmann-fold domains"/>
    <property type="match status" value="1"/>
</dbReference>
<comment type="caution">
    <text evidence="4">The sequence shown here is derived from an EMBL/GenBank/DDBJ whole genome shotgun (WGS) entry which is preliminary data.</text>
</comment>
<dbReference type="PANTHER" id="PTHR45348">
    <property type="entry name" value="HYPOTHETICAL OXIDOREDUCTASE (EUROFUNG)"/>
    <property type="match status" value="1"/>
</dbReference>
<dbReference type="OrthoDB" id="3509362at2759"/>
<dbReference type="Gene3D" id="3.40.50.720">
    <property type="entry name" value="NAD(P)-binding Rossmann-like Domain"/>
    <property type="match status" value="1"/>
</dbReference>
<dbReference type="PANTHER" id="PTHR45348:SF2">
    <property type="entry name" value="ZINC-TYPE ALCOHOL DEHYDROGENASE-LIKE PROTEIN C2E1P3.01"/>
    <property type="match status" value="1"/>
</dbReference>
<comment type="similarity">
    <text evidence="1">Belongs to the zinc-containing alcohol dehydrogenase family.</text>
</comment>
<sequence>MQNKAVWLNGPGIPPHVGPAQVSDPSEDELLILVKAVAVQPGEWKIQAGLIPVHLDYPAIIGVSLSGVVVKVGRNVDRFQPGDRVACNSTGTLRNDYRYGAYQQYCLAPQSLTSKIYEKTFEEAAAISTAYGTFSALILHLKLEQPDLGSVLPTKREENILIWGASSSFGAAAIQIARKAGYGVVAVASGRHQDLVESFGASRFVDRNAENVVEEVASLGPFKAVLAAADSADDQVKIGSILDSLGGGHFLSTMGVRDGVELPAGVTGSFHQFLDDYLDPNYREFTQWVWWHALEDAFSKGWLKTVPLEVAGGLSQVAGAWQRLEAGQVGGKRLIILPESD</sequence>
<dbReference type="InterPro" id="IPR011032">
    <property type="entry name" value="GroES-like_sf"/>
</dbReference>